<proteinExistence type="predicted"/>
<dbReference type="InterPro" id="IPR032623">
    <property type="entry name" value="FecR_N"/>
</dbReference>
<dbReference type="AlphaFoldDB" id="A0A6I2L9A2"/>
<evidence type="ECO:0000313" key="3">
    <source>
        <dbReference type="Proteomes" id="UP000433309"/>
    </source>
</evidence>
<organism evidence="2 3">
    <name type="scientific">Duganella guangzhouensis</name>
    <dbReference type="NCBI Taxonomy" id="2666084"/>
    <lineage>
        <taxon>Bacteria</taxon>
        <taxon>Pseudomonadati</taxon>
        <taxon>Pseudomonadota</taxon>
        <taxon>Betaproteobacteria</taxon>
        <taxon>Burkholderiales</taxon>
        <taxon>Oxalobacteraceae</taxon>
        <taxon>Telluria group</taxon>
        <taxon>Duganella</taxon>
    </lineage>
</organism>
<comment type="caution">
    <text evidence="2">The sequence shown here is derived from an EMBL/GenBank/DDBJ whole genome shotgun (WGS) entry which is preliminary data.</text>
</comment>
<keyword evidence="3" id="KW-1185">Reference proteome</keyword>
<gene>
    <name evidence="2" type="ORF">GJ699_25130</name>
</gene>
<dbReference type="EMBL" id="WKJK01000015">
    <property type="protein sequence ID" value="MRW93276.1"/>
    <property type="molecule type" value="Genomic_DNA"/>
</dbReference>
<protein>
    <submittedName>
        <fullName evidence="2">DUF4880 domain-containing protein</fullName>
    </submittedName>
</protein>
<accession>A0A6I2L9A2</accession>
<evidence type="ECO:0000313" key="2">
    <source>
        <dbReference type="EMBL" id="MRW93276.1"/>
    </source>
</evidence>
<dbReference type="Proteomes" id="UP000433309">
    <property type="component" value="Unassembled WGS sequence"/>
</dbReference>
<name>A0A6I2L9A2_9BURK</name>
<reference evidence="2 3" key="1">
    <citation type="submission" date="2019-11" db="EMBL/GenBank/DDBJ databases">
        <title>Novel species isolated from a subtropical stream in China.</title>
        <authorList>
            <person name="Lu H."/>
        </authorList>
    </citation>
    <scope>NUCLEOTIDE SEQUENCE [LARGE SCALE GENOMIC DNA]</scope>
    <source>
        <strain evidence="2 3">FT80W</strain>
    </source>
</reference>
<dbReference type="Pfam" id="PF16220">
    <property type="entry name" value="DUF4880"/>
    <property type="match status" value="1"/>
</dbReference>
<evidence type="ECO:0000259" key="1">
    <source>
        <dbReference type="Pfam" id="PF16220"/>
    </source>
</evidence>
<feature type="domain" description="FecR N-terminal" evidence="1">
    <location>
        <begin position="13"/>
        <end position="55"/>
    </location>
</feature>
<dbReference type="RefSeq" id="WP_154381505.1">
    <property type="nucleotide sequence ID" value="NZ_WKJK01000015.1"/>
</dbReference>
<sequence length="72" mass="8430">MDNDNAPDPIWDTAWAWVVREHERTQFDAAAREELQRWLAADERHCKQYEKACRLWMLSGLIPPAFGDESAN</sequence>